<sequence>MFRSVTHMNFASTVTELLIPQEVLPKGSLRLSMFYGLLTLGPQILLILNERMIFRYGAHGILSLSYLLSVLSSFIYILSSNAYITMMFMLIDSITVHSAGPLFNIIISDFIDDDAKRNTRRSPISSLVFSLNALFVKPAQSIAPVIVVLILNNYNYQEYLTSKVPSNDLVNAMRDVLFGIPLILGALQYLIFNMLLLATVVADQLRSTIPCSLLSFSMIPFATVSMSIGGISWFLPRKAFQLRVHNQLKGPSFN</sequence>
<feature type="transmembrane region" description="Helical" evidence="1">
    <location>
        <begin position="84"/>
        <end position="107"/>
    </location>
</feature>
<evidence type="ECO:0000313" key="2">
    <source>
        <dbReference type="Proteomes" id="UP000095283"/>
    </source>
</evidence>
<dbReference type="WBParaSite" id="Hba_17027">
    <property type="protein sequence ID" value="Hba_17027"/>
    <property type="gene ID" value="Hba_17027"/>
</dbReference>
<accession>A0A1I7XGZ9</accession>
<feature type="transmembrane region" description="Helical" evidence="1">
    <location>
        <begin position="127"/>
        <end position="151"/>
    </location>
</feature>
<proteinExistence type="predicted"/>
<dbReference type="Pfam" id="PF13347">
    <property type="entry name" value="MFS_2"/>
    <property type="match status" value="1"/>
</dbReference>
<evidence type="ECO:0000256" key="1">
    <source>
        <dbReference type="SAM" id="Phobius"/>
    </source>
</evidence>
<keyword evidence="2" id="KW-1185">Reference proteome</keyword>
<dbReference type="AlphaFoldDB" id="A0A1I7XGZ9"/>
<organism evidence="2 3">
    <name type="scientific">Heterorhabditis bacteriophora</name>
    <name type="common">Entomopathogenic nematode worm</name>
    <dbReference type="NCBI Taxonomy" id="37862"/>
    <lineage>
        <taxon>Eukaryota</taxon>
        <taxon>Metazoa</taxon>
        <taxon>Ecdysozoa</taxon>
        <taxon>Nematoda</taxon>
        <taxon>Chromadorea</taxon>
        <taxon>Rhabditida</taxon>
        <taxon>Rhabditina</taxon>
        <taxon>Rhabditomorpha</taxon>
        <taxon>Strongyloidea</taxon>
        <taxon>Heterorhabditidae</taxon>
        <taxon>Heterorhabditis</taxon>
    </lineage>
</organism>
<dbReference type="PANTHER" id="PTHR28658:SF1">
    <property type="entry name" value="MAJOR FACILITATOR SUPERFAMILY DOMAIN CONTAINING 13B"/>
    <property type="match status" value="1"/>
</dbReference>
<keyword evidence="1" id="KW-0472">Membrane</keyword>
<protein>
    <submittedName>
        <fullName evidence="3">Major facilitator superfamily protein</fullName>
    </submittedName>
</protein>
<keyword evidence="1" id="KW-1133">Transmembrane helix</keyword>
<dbReference type="PANTHER" id="PTHR28658">
    <property type="entry name" value="TRANSMEMBRANE PROTEIN 180"/>
    <property type="match status" value="1"/>
</dbReference>
<dbReference type="Proteomes" id="UP000095283">
    <property type="component" value="Unplaced"/>
</dbReference>
<evidence type="ECO:0000313" key="3">
    <source>
        <dbReference type="WBParaSite" id="Hba_17027"/>
    </source>
</evidence>
<name>A0A1I7XGZ9_HETBA</name>
<dbReference type="SUPFAM" id="SSF103473">
    <property type="entry name" value="MFS general substrate transporter"/>
    <property type="match status" value="1"/>
</dbReference>
<dbReference type="InterPro" id="IPR036259">
    <property type="entry name" value="MFS_trans_sf"/>
</dbReference>
<feature type="transmembrane region" description="Helical" evidence="1">
    <location>
        <begin position="213"/>
        <end position="235"/>
    </location>
</feature>
<feature type="transmembrane region" description="Helical" evidence="1">
    <location>
        <begin position="29"/>
        <end position="48"/>
    </location>
</feature>
<reference evidence="3" key="1">
    <citation type="submission" date="2016-11" db="UniProtKB">
        <authorList>
            <consortium name="WormBaseParasite"/>
        </authorList>
    </citation>
    <scope>IDENTIFICATION</scope>
</reference>
<dbReference type="InterPro" id="IPR040035">
    <property type="entry name" value="TMEM180"/>
</dbReference>
<feature type="transmembrane region" description="Helical" evidence="1">
    <location>
        <begin position="176"/>
        <end position="201"/>
    </location>
</feature>
<feature type="transmembrane region" description="Helical" evidence="1">
    <location>
        <begin position="60"/>
        <end position="78"/>
    </location>
</feature>
<keyword evidence="1" id="KW-0812">Transmembrane</keyword>